<dbReference type="InterPro" id="IPR023166">
    <property type="entry name" value="BaiN-like_dom_sf"/>
</dbReference>
<dbReference type="PANTHER" id="PTHR42887:SF2">
    <property type="entry name" value="OS12G0638800 PROTEIN"/>
    <property type="match status" value="1"/>
</dbReference>
<evidence type="ECO:0000313" key="6">
    <source>
        <dbReference type="EMBL" id="PWW10440.1"/>
    </source>
</evidence>
<feature type="domain" description="RsdA/BaiN/AoA(So)-like Rossmann fold-like" evidence="4">
    <location>
        <begin position="9"/>
        <end position="400"/>
    </location>
</feature>
<dbReference type="RefSeq" id="WP_110076443.1">
    <property type="nucleotide sequence ID" value="NZ_QGTT01000014.1"/>
</dbReference>
<dbReference type="Gene3D" id="3.50.50.60">
    <property type="entry name" value="FAD/NAD(P)-binding domain"/>
    <property type="match status" value="1"/>
</dbReference>
<organism evidence="6 7">
    <name type="scientific">Pseudidiomarina maritima</name>
    <dbReference type="NCBI Taxonomy" id="519453"/>
    <lineage>
        <taxon>Bacteria</taxon>
        <taxon>Pseudomonadati</taxon>
        <taxon>Pseudomonadota</taxon>
        <taxon>Gammaproteobacteria</taxon>
        <taxon>Alteromonadales</taxon>
        <taxon>Idiomarinaceae</taxon>
        <taxon>Pseudidiomarina</taxon>
    </lineage>
</organism>
<feature type="domain" description="RsdA/BaiN/AoA(So)-like insert" evidence="5">
    <location>
        <begin position="192"/>
        <end position="347"/>
    </location>
</feature>
<dbReference type="Pfam" id="PF22780">
    <property type="entry name" value="HI0933_like_1st"/>
    <property type="match status" value="1"/>
</dbReference>
<dbReference type="Gene3D" id="2.40.30.10">
    <property type="entry name" value="Translation factors"/>
    <property type="match status" value="1"/>
</dbReference>
<dbReference type="InterPro" id="IPR057661">
    <property type="entry name" value="RsdA/BaiN/AoA(So)_Rossmann"/>
</dbReference>
<keyword evidence="7" id="KW-1185">Reference proteome</keyword>
<evidence type="ECO:0008006" key="8">
    <source>
        <dbReference type="Google" id="ProtNLM"/>
    </source>
</evidence>
<dbReference type="SUPFAM" id="SSF51905">
    <property type="entry name" value="FAD/NAD(P)-binding domain"/>
    <property type="match status" value="1"/>
</dbReference>
<dbReference type="EMBL" id="QGTT01000014">
    <property type="protein sequence ID" value="PWW10440.1"/>
    <property type="molecule type" value="Genomic_DNA"/>
</dbReference>
<evidence type="ECO:0000256" key="1">
    <source>
        <dbReference type="ARBA" id="ARBA00001974"/>
    </source>
</evidence>
<dbReference type="Proteomes" id="UP000246964">
    <property type="component" value="Unassembled WGS sequence"/>
</dbReference>
<dbReference type="PRINTS" id="PR00411">
    <property type="entry name" value="PNDRDTASEI"/>
</dbReference>
<dbReference type="PANTHER" id="PTHR42887">
    <property type="entry name" value="OS12G0638800 PROTEIN"/>
    <property type="match status" value="1"/>
</dbReference>
<dbReference type="InterPro" id="IPR004792">
    <property type="entry name" value="BaiN-like"/>
</dbReference>
<dbReference type="AlphaFoldDB" id="A0A317Q2B3"/>
<dbReference type="Gene3D" id="1.10.8.260">
    <property type="entry name" value="HI0933 insert domain-like"/>
    <property type="match status" value="1"/>
</dbReference>
<dbReference type="SUPFAM" id="SSF160996">
    <property type="entry name" value="HI0933 insert domain-like"/>
    <property type="match status" value="1"/>
</dbReference>
<evidence type="ECO:0000256" key="3">
    <source>
        <dbReference type="ARBA" id="ARBA00022827"/>
    </source>
</evidence>
<keyword evidence="2" id="KW-0285">Flavoprotein</keyword>
<accession>A0A317Q2B3</accession>
<dbReference type="Pfam" id="PF03486">
    <property type="entry name" value="HI0933_like"/>
    <property type="match status" value="1"/>
</dbReference>
<proteinExistence type="predicted"/>
<evidence type="ECO:0000259" key="4">
    <source>
        <dbReference type="Pfam" id="PF03486"/>
    </source>
</evidence>
<evidence type="ECO:0000313" key="7">
    <source>
        <dbReference type="Proteomes" id="UP000246964"/>
    </source>
</evidence>
<dbReference type="InterPro" id="IPR055178">
    <property type="entry name" value="RsdA/BaiN/AoA(So)-like_dom"/>
</dbReference>
<protein>
    <recommendedName>
        <fullName evidence="8">Flavoprotein, HI0933 family</fullName>
    </recommendedName>
</protein>
<sequence>MSEAVQHYDVIIIGAGAAGLHCAAHAAARGKSVIVLDHAKQAGKKILISGGGRCNFTNMFASAENYLSANPHFCKSALKQYTPWDFIALVERHGIAYHEKTLGQLFCDVSAKDIVSMLLKECKQYGAKVQLRTDITAVEYHQQKYELTTSQGQLTSTALVVACGGLSMPKLGATPFGYQLAEQFGHTILPVRAGLVPFTLHDTDKQQYAELSGLAVDVIASTAADAKTSASFTEAMLFTHRGLSGPAMLQLSSYWQAGEVIDINLLPRFELLQQLQQLRQQRPKLGLRSALQEWLPKRLVQVLAQSQGWPDKNLADCNNQLLQKVAEDIQAWRLKPNGTEGYRTAEVTLGGVDTKEISSKTMQSTIQPQLYFIGEVMDVTGWLGGYNFQWAWSSAYACSQHL</sequence>
<name>A0A317Q2B3_9GAMM</name>
<dbReference type="NCBIfam" id="TIGR00275">
    <property type="entry name" value="aminoacetone oxidase family FAD-binding enzyme"/>
    <property type="match status" value="1"/>
</dbReference>
<evidence type="ECO:0000256" key="2">
    <source>
        <dbReference type="ARBA" id="ARBA00022630"/>
    </source>
</evidence>
<reference evidence="6 7" key="1">
    <citation type="submission" date="2018-05" db="EMBL/GenBank/DDBJ databases">
        <title>Freshwater and sediment microbial communities from various areas in North America, analyzing microbe dynamics in response to fracking.</title>
        <authorList>
            <person name="Lamendella R."/>
        </authorList>
    </citation>
    <scope>NUCLEOTIDE SEQUENCE [LARGE SCALE GENOMIC DNA]</scope>
    <source>
        <strain evidence="6 7">125B1</strain>
    </source>
</reference>
<gene>
    <name evidence="6" type="ORF">DET45_11421</name>
</gene>
<keyword evidence="3" id="KW-0274">FAD</keyword>
<evidence type="ECO:0000259" key="5">
    <source>
        <dbReference type="Pfam" id="PF22780"/>
    </source>
</evidence>
<comment type="cofactor">
    <cofactor evidence="1">
        <name>FAD</name>
        <dbReference type="ChEBI" id="CHEBI:57692"/>
    </cofactor>
</comment>
<comment type="caution">
    <text evidence="6">The sequence shown here is derived from an EMBL/GenBank/DDBJ whole genome shotgun (WGS) entry which is preliminary data.</text>
</comment>
<dbReference type="OrthoDB" id="9773233at2"/>
<dbReference type="InterPro" id="IPR036188">
    <property type="entry name" value="FAD/NAD-bd_sf"/>
</dbReference>